<feature type="transmembrane region" description="Helical" evidence="6">
    <location>
        <begin position="332"/>
        <end position="356"/>
    </location>
</feature>
<evidence type="ECO:0000313" key="9">
    <source>
        <dbReference type="Proteomes" id="UP000651517"/>
    </source>
</evidence>
<name>A0ABR8WT64_9MICO</name>
<dbReference type="Pfam" id="PF07690">
    <property type="entry name" value="MFS_1"/>
    <property type="match status" value="1"/>
</dbReference>
<reference evidence="8 9" key="1">
    <citation type="submission" date="2020-08" db="EMBL/GenBank/DDBJ databases">
        <title>A Genomic Blueprint of the Chicken Gut Microbiome.</title>
        <authorList>
            <person name="Gilroy R."/>
            <person name="Ravi A."/>
            <person name="Getino M."/>
            <person name="Pursley I."/>
            <person name="Horton D.L."/>
            <person name="Alikhan N.-F."/>
            <person name="Baker D."/>
            <person name="Gharbi K."/>
            <person name="Hall N."/>
            <person name="Watson M."/>
            <person name="Adriaenssens E.M."/>
            <person name="Foster-Nyarko E."/>
            <person name="Jarju S."/>
            <person name="Secka A."/>
            <person name="Antonio M."/>
            <person name="Oren A."/>
            <person name="Chaudhuri R."/>
            <person name="La Ragione R.M."/>
            <person name="Hildebrand F."/>
            <person name="Pallen M.J."/>
        </authorList>
    </citation>
    <scope>NUCLEOTIDE SEQUENCE [LARGE SCALE GENOMIC DNA]</scope>
    <source>
        <strain evidence="8 9">Re57</strain>
    </source>
</reference>
<organism evidence="8 9">
    <name type="scientific">Brevibacterium gallinarum</name>
    <dbReference type="NCBI Taxonomy" id="2762220"/>
    <lineage>
        <taxon>Bacteria</taxon>
        <taxon>Bacillati</taxon>
        <taxon>Actinomycetota</taxon>
        <taxon>Actinomycetes</taxon>
        <taxon>Micrococcales</taxon>
        <taxon>Brevibacteriaceae</taxon>
        <taxon>Brevibacterium</taxon>
    </lineage>
</organism>
<feature type="transmembrane region" description="Helical" evidence="6">
    <location>
        <begin position="186"/>
        <end position="204"/>
    </location>
</feature>
<feature type="transmembrane region" description="Helical" evidence="6">
    <location>
        <begin position="155"/>
        <end position="180"/>
    </location>
</feature>
<feature type="transmembrane region" description="Helical" evidence="6">
    <location>
        <begin position="31"/>
        <end position="49"/>
    </location>
</feature>
<sequence length="434" mass="46117">MNRQSEDPRSGASGTDPHGENEQIRRHRRRAVAASGIGWGLDGFTWTMYGFALTAAMPVLGMSSTDTGIITAVSIVASAVGGIIFGNLADRFGRVNMLAIVILGYSVFTALTATSQDGLQFLLWRTLEGLFFGGEWAVGAALVAEYARPDRRGRVLAFVQSTYAMGWALSTLAYLILYSVFPAEVAWRYLFLVGILPAVLAFIIRRTTKDAAVVTGEKKVEAPKATVGSLFTPELRFRTIVATVLGIGVQGIYYSVFIFLPTYLQEERGLSFVGTAGYTWAAILGSFVGYVSSGFLLDRFGRRPTFLFFFVGSAGSVSLFVLTSAARPEIAVLIIVLLGFFASGQAGGTGAYLAELFPTSVRGTGQGFSYNIGRGLAAFGPLTVGSLAASIGWGYAIMTIAIAGAITGIIALSLLPETKNAQLVEAIGKETSDD</sequence>
<dbReference type="Gene3D" id="1.20.1250.20">
    <property type="entry name" value="MFS general substrate transporter like domains"/>
    <property type="match status" value="2"/>
</dbReference>
<feature type="region of interest" description="Disordered" evidence="5">
    <location>
        <begin position="1"/>
        <end position="27"/>
    </location>
</feature>
<dbReference type="PANTHER" id="PTHR23508">
    <property type="entry name" value="CARBOXYLIC ACID TRANSPORTER PROTEIN HOMOLOG"/>
    <property type="match status" value="1"/>
</dbReference>
<dbReference type="EMBL" id="JACSPY010000002">
    <property type="protein sequence ID" value="MBD8019851.1"/>
    <property type="molecule type" value="Genomic_DNA"/>
</dbReference>
<dbReference type="PROSITE" id="PS00217">
    <property type="entry name" value="SUGAR_TRANSPORT_2"/>
    <property type="match status" value="1"/>
</dbReference>
<feature type="transmembrane region" description="Helical" evidence="6">
    <location>
        <begin position="121"/>
        <end position="143"/>
    </location>
</feature>
<protein>
    <submittedName>
        <fullName evidence="8">MFS transporter</fullName>
    </submittedName>
</protein>
<evidence type="ECO:0000256" key="1">
    <source>
        <dbReference type="ARBA" id="ARBA00004651"/>
    </source>
</evidence>
<dbReference type="SUPFAM" id="SSF103473">
    <property type="entry name" value="MFS general substrate transporter"/>
    <property type="match status" value="1"/>
</dbReference>
<feature type="transmembrane region" description="Helical" evidence="6">
    <location>
        <begin position="276"/>
        <end position="297"/>
    </location>
</feature>
<dbReference type="InterPro" id="IPR020846">
    <property type="entry name" value="MFS_dom"/>
</dbReference>
<feature type="transmembrane region" description="Helical" evidence="6">
    <location>
        <begin position="240"/>
        <end position="264"/>
    </location>
</feature>
<feature type="transmembrane region" description="Helical" evidence="6">
    <location>
        <begin position="368"/>
        <end position="389"/>
    </location>
</feature>
<evidence type="ECO:0000259" key="7">
    <source>
        <dbReference type="PROSITE" id="PS50850"/>
    </source>
</evidence>
<dbReference type="InterPro" id="IPR005829">
    <property type="entry name" value="Sugar_transporter_CS"/>
</dbReference>
<keyword evidence="3 6" id="KW-1133">Transmembrane helix</keyword>
<proteinExistence type="predicted"/>
<dbReference type="PROSITE" id="PS50850">
    <property type="entry name" value="MFS"/>
    <property type="match status" value="1"/>
</dbReference>
<feature type="transmembrane region" description="Helical" evidence="6">
    <location>
        <begin position="95"/>
        <end position="115"/>
    </location>
</feature>
<feature type="domain" description="Major facilitator superfamily (MFS) profile" evidence="7">
    <location>
        <begin position="31"/>
        <end position="419"/>
    </location>
</feature>
<feature type="transmembrane region" description="Helical" evidence="6">
    <location>
        <begin position="395"/>
        <end position="415"/>
    </location>
</feature>
<evidence type="ECO:0000256" key="6">
    <source>
        <dbReference type="SAM" id="Phobius"/>
    </source>
</evidence>
<dbReference type="InterPro" id="IPR036259">
    <property type="entry name" value="MFS_trans_sf"/>
</dbReference>
<evidence type="ECO:0000256" key="2">
    <source>
        <dbReference type="ARBA" id="ARBA00022692"/>
    </source>
</evidence>
<gene>
    <name evidence="8" type="ORF">H9634_03515</name>
</gene>
<dbReference type="InterPro" id="IPR011701">
    <property type="entry name" value="MFS"/>
</dbReference>
<evidence type="ECO:0000256" key="4">
    <source>
        <dbReference type="ARBA" id="ARBA00023136"/>
    </source>
</evidence>
<keyword evidence="9" id="KW-1185">Reference proteome</keyword>
<dbReference type="PANTHER" id="PTHR23508:SF10">
    <property type="entry name" value="CARBOXYLIC ACID TRANSPORTER PROTEIN HOMOLOG"/>
    <property type="match status" value="1"/>
</dbReference>
<dbReference type="Proteomes" id="UP000651517">
    <property type="component" value="Unassembled WGS sequence"/>
</dbReference>
<evidence type="ECO:0000313" key="8">
    <source>
        <dbReference type="EMBL" id="MBD8019851.1"/>
    </source>
</evidence>
<keyword evidence="4 6" id="KW-0472">Membrane</keyword>
<evidence type="ECO:0000256" key="3">
    <source>
        <dbReference type="ARBA" id="ARBA00022989"/>
    </source>
</evidence>
<dbReference type="RefSeq" id="WP_191725388.1">
    <property type="nucleotide sequence ID" value="NZ_JACSPY010000002.1"/>
</dbReference>
<feature type="transmembrane region" description="Helical" evidence="6">
    <location>
        <begin position="306"/>
        <end position="326"/>
    </location>
</feature>
<comment type="caution">
    <text evidence="8">The sequence shown here is derived from an EMBL/GenBank/DDBJ whole genome shotgun (WGS) entry which is preliminary data.</text>
</comment>
<feature type="transmembrane region" description="Helical" evidence="6">
    <location>
        <begin position="69"/>
        <end position="88"/>
    </location>
</feature>
<accession>A0ABR8WT64</accession>
<evidence type="ECO:0000256" key="5">
    <source>
        <dbReference type="SAM" id="MobiDB-lite"/>
    </source>
</evidence>
<keyword evidence="2 6" id="KW-0812">Transmembrane</keyword>
<comment type="subcellular location">
    <subcellularLocation>
        <location evidence="1">Cell membrane</location>
        <topology evidence="1">Multi-pass membrane protein</topology>
    </subcellularLocation>
</comment>